<dbReference type="UniPathway" id="UPA00344"/>
<dbReference type="SUPFAM" id="SSF55040">
    <property type="entry name" value="Molybdenum cofactor biosynthesis protein C, MoaC"/>
    <property type="match status" value="1"/>
</dbReference>
<accession>A0A221STE8</accession>
<keyword evidence="4 6" id="KW-0501">Molybdenum cofactor biosynthesis</keyword>
<dbReference type="Pfam" id="PF01967">
    <property type="entry name" value="MoaC"/>
    <property type="match status" value="1"/>
</dbReference>
<evidence type="ECO:0000256" key="6">
    <source>
        <dbReference type="HAMAP-Rule" id="MF_01224"/>
    </source>
</evidence>
<comment type="similarity">
    <text evidence="6">Belongs to the MoaC family.</text>
</comment>
<organism evidence="9 10">
    <name type="scientific">Deinococcus ficus</name>
    <dbReference type="NCBI Taxonomy" id="317577"/>
    <lineage>
        <taxon>Bacteria</taxon>
        <taxon>Thermotogati</taxon>
        <taxon>Deinococcota</taxon>
        <taxon>Deinococci</taxon>
        <taxon>Deinococcales</taxon>
        <taxon>Deinococcaceae</taxon>
        <taxon>Deinococcus</taxon>
    </lineage>
</organism>
<dbReference type="HAMAP" id="MF_01224_B">
    <property type="entry name" value="MoaC_B"/>
    <property type="match status" value="1"/>
</dbReference>
<evidence type="ECO:0000259" key="8">
    <source>
        <dbReference type="Pfam" id="PF01967"/>
    </source>
</evidence>
<feature type="binding site" evidence="6">
    <location>
        <begin position="121"/>
        <end position="122"/>
    </location>
    <ligand>
        <name>substrate</name>
    </ligand>
</feature>
<dbReference type="Proteomes" id="UP000259030">
    <property type="component" value="Chromosome"/>
</dbReference>
<comment type="pathway">
    <text evidence="2 6">Cofactor biosynthesis; molybdopterin biosynthesis.</text>
</comment>
<keyword evidence="5 6" id="KW-0456">Lyase</keyword>
<evidence type="ECO:0000256" key="3">
    <source>
        <dbReference type="ARBA" id="ARBA00012575"/>
    </source>
</evidence>
<evidence type="ECO:0000256" key="2">
    <source>
        <dbReference type="ARBA" id="ARBA00005046"/>
    </source>
</evidence>
<feature type="domain" description="Molybdopterin cofactor biosynthesis C (MoaC)" evidence="8">
    <location>
        <begin position="25"/>
        <end position="158"/>
    </location>
</feature>
<dbReference type="Gene3D" id="3.30.70.640">
    <property type="entry name" value="Molybdopterin cofactor biosynthesis C (MoaC) domain"/>
    <property type="match status" value="1"/>
</dbReference>
<dbReference type="RefSeq" id="WP_027463929.1">
    <property type="nucleotide sequence ID" value="NZ_CP021081.1"/>
</dbReference>
<dbReference type="NCBIfam" id="NF006870">
    <property type="entry name" value="PRK09364.1"/>
    <property type="match status" value="1"/>
</dbReference>
<feature type="region of interest" description="Disordered" evidence="7">
    <location>
        <begin position="156"/>
        <end position="177"/>
    </location>
</feature>
<evidence type="ECO:0000313" key="9">
    <source>
        <dbReference type="EMBL" id="ASN79932.1"/>
    </source>
</evidence>
<dbReference type="InterPro" id="IPR023045">
    <property type="entry name" value="MoaC"/>
</dbReference>
<dbReference type="AlphaFoldDB" id="A0A221STE8"/>
<evidence type="ECO:0000256" key="5">
    <source>
        <dbReference type="ARBA" id="ARBA00023239"/>
    </source>
</evidence>
<feature type="binding site" evidence="6">
    <location>
        <begin position="85"/>
        <end position="87"/>
    </location>
    <ligand>
        <name>substrate</name>
    </ligand>
</feature>
<feature type="active site" evidence="6">
    <location>
        <position position="136"/>
    </location>
</feature>
<evidence type="ECO:0000256" key="4">
    <source>
        <dbReference type="ARBA" id="ARBA00023150"/>
    </source>
</evidence>
<dbReference type="EMBL" id="CP021081">
    <property type="protein sequence ID" value="ASN79932.1"/>
    <property type="molecule type" value="Genomic_DNA"/>
</dbReference>
<comment type="subunit">
    <text evidence="6">Homohexamer; trimer of dimers.</text>
</comment>
<gene>
    <name evidence="6" type="primary">moaC</name>
    <name evidence="9" type="ORF">DFI_01960</name>
</gene>
<keyword evidence="10" id="KW-1185">Reference proteome</keyword>
<sequence length="177" mass="18108">MSPDAQTGDSPAPELTHFRDGLPRMVDVTGKAPTARSATAEGWVRLPPDARAALEAGTNPKGDPLTVARLAGLAGSKRTADLVTLCHPIPVTGADVQVTLEPAGVRVQATVRTTAPTGVEMEALTAVTVAALNVYDMLKAASKAIEITGVRLLAKSGGKSGDYHARPGQPGPSPDQG</sequence>
<reference evidence="9 10" key="1">
    <citation type="submission" date="2017-05" db="EMBL/GenBank/DDBJ databases">
        <title>The complete genome sequence of Deinococcus ficus isolated from the rhizosphere of the Ficus religiosa L. in Taiwan.</title>
        <authorList>
            <person name="Wu K.-M."/>
            <person name="Liao T.-L."/>
            <person name="Liu Y.-M."/>
            <person name="Young C.-C."/>
            <person name="Tsai S.-F."/>
        </authorList>
    </citation>
    <scope>NUCLEOTIDE SEQUENCE [LARGE SCALE GENOMIC DNA]</scope>
    <source>
        <strain evidence="9 10">CC-FR2-10</strain>
    </source>
</reference>
<protein>
    <recommendedName>
        <fullName evidence="3 6">Cyclic pyranopterin monophosphate synthase</fullName>
        <ecNumber evidence="3 6">4.6.1.17</ecNumber>
    </recommendedName>
    <alternativeName>
        <fullName evidence="6">Molybdenum cofactor biosynthesis protein C</fullName>
    </alternativeName>
</protein>
<dbReference type="EC" id="4.6.1.17" evidence="3 6"/>
<dbReference type="InterPro" id="IPR002820">
    <property type="entry name" value="Mopterin_CF_biosynth-C_dom"/>
</dbReference>
<evidence type="ECO:0000256" key="7">
    <source>
        <dbReference type="SAM" id="MobiDB-lite"/>
    </source>
</evidence>
<dbReference type="InterPro" id="IPR050105">
    <property type="entry name" value="MoCo_biosynth_MoaA/MoaC"/>
</dbReference>
<dbReference type="InterPro" id="IPR047594">
    <property type="entry name" value="MoaC_bact/euk"/>
</dbReference>
<dbReference type="CDD" id="cd01420">
    <property type="entry name" value="MoaC_PE"/>
    <property type="match status" value="1"/>
</dbReference>
<proteinExistence type="inferred from homology"/>
<name>A0A221STE8_9DEIO</name>
<evidence type="ECO:0000313" key="10">
    <source>
        <dbReference type="Proteomes" id="UP000259030"/>
    </source>
</evidence>
<dbReference type="KEGG" id="dfc:DFI_01960"/>
<evidence type="ECO:0000256" key="1">
    <source>
        <dbReference type="ARBA" id="ARBA00001637"/>
    </source>
</evidence>
<comment type="function">
    <text evidence="6">Catalyzes the conversion of (8S)-3',8-cyclo-7,8-dihydroguanosine 5'-triphosphate to cyclic pyranopterin monophosphate (cPMP).</text>
</comment>
<comment type="catalytic activity">
    <reaction evidence="1 6">
        <text>(8S)-3',8-cyclo-7,8-dihydroguanosine 5'-triphosphate = cyclic pyranopterin phosphate + diphosphate</text>
        <dbReference type="Rhea" id="RHEA:49580"/>
        <dbReference type="ChEBI" id="CHEBI:33019"/>
        <dbReference type="ChEBI" id="CHEBI:59648"/>
        <dbReference type="ChEBI" id="CHEBI:131766"/>
        <dbReference type="EC" id="4.6.1.17"/>
    </reaction>
</comment>
<dbReference type="GO" id="GO:0061799">
    <property type="term" value="F:cyclic pyranopterin monophosphate synthase activity"/>
    <property type="evidence" value="ECO:0007669"/>
    <property type="project" value="UniProtKB-UniRule"/>
</dbReference>
<dbReference type="PANTHER" id="PTHR22960">
    <property type="entry name" value="MOLYBDOPTERIN COFACTOR SYNTHESIS PROTEIN A"/>
    <property type="match status" value="1"/>
</dbReference>
<dbReference type="GO" id="GO:0006777">
    <property type="term" value="P:Mo-molybdopterin cofactor biosynthetic process"/>
    <property type="evidence" value="ECO:0007669"/>
    <property type="project" value="UniProtKB-UniRule"/>
</dbReference>
<dbReference type="InterPro" id="IPR036522">
    <property type="entry name" value="MoaC_sf"/>
</dbReference>
<dbReference type="PANTHER" id="PTHR22960:SF29">
    <property type="entry name" value="CYCLIC PYRANOPTERIN MONOPHOSPHATE SYNTHASE"/>
    <property type="match status" value="1"/>
</dbReference>
<dbReference type="STRING" id="317577.GCA_000419625_00753"/>
<dbReference type="NCBIfam" id="TIGR00581">
    <property type="entry name" value="moaC"/>
    <property type="match status" value="1"/>
</dbReference>